<dbReference type="RefSeq" id="WP_142625417.1">
    <property type="nucleotide sequence ID" value="NZ_VIRM01000133.1"/>
</dbReference>
<comment type="caution">
    <text evidence="2">The sequence shown here is derived from an EMBL/GenBank/DDBJ whole genome shotgun (WGS) entry which is preliminary data.</text>
</comment>
<name>A0A544XJV3_9ACTN</name>
<dbReference type="EMBL" id="VIRM01000133">
    <property type="protein sequence ID" value="TQS04763.1"/>
    <property type="molecule type" value="Genomic_DNA"/>
</dbReference>
<feature type="signal peptide" evidence="1">
    <location>
        <begin position="1"/>
        <end position="23"/>
    </location>
</feature>
<gene>
    <name evidence="2" type="ORF">FLX08_39810</name>
</gene>
<evidence type="ECO:0000313" key="2">
    <source>
        <dbReference type="EMBL" id="TQS04763.1"/>
    </source>
</evidence>
<reference evidence="2 3" key="1">
    <citation type="submission" date="2019-07" db="EMBL/GenBank/DDBJ databases">
        <title>Microbispora hainanensis DSM 45428.</title>
        <authorList>
            <person name="Thawai C."/>
        </authorList>
    </citation>
    <scope>NUCLEOTIDE SEQUENCE [LARGE SCALE GENOMIC DNA]</scope>
    <source>
        <strain evidence="2 3">DSM 45428</strain>
    </source>
</reference>
<evidence type="ECO:0000313" key="3">
    <source>
        <dbReference type="Proteomes" id="UP000316541"/>
    </source>
</evidence>
<dbReference type="SUPFAM" id="SSF49695">
    <property type="entry name" value="gamma-Crystallin-like"/>
    <property type="match status" value="1"/>
</dbReference>
<dbReference type="AlphaFoldDB" id="A0A544XJV3"/>
<protein>
    <recommendedName>
        <fullName evidence="4">Peptidase inhibitor family I36 protein</fullName>
    </recommendedName>
</protein>
<sequence>MKYVAALVAAATLSLAAAVPAHADPDVEGVEQAPLKNPAGPFCVHHLQPQIGLSAPQPLRSVSKPKRVCYQSATEAIKDATGGAITDIPADGKGLGSPEFVARIKAHNASVERMRAASSDASTAASAASYVIGAIFQLEWYEGQSDYFSAPSWCDNGAAFSVDMYGQWWDNRTSSVQMYGNCGAILYQFPGFQGDTYSVGTGFYEPYLGDFDNRTSSMWMF</sequence>
<proteinExistence type="predicted"/>
<organism evidence="2 3">
    <name type="scientific">Microbispora hainanensis</name>
    <dbReference type="NCBI Taxonomy" id="568844"/>
    <lineage>
        <taxon>Bacteria</taxon>
        <taxon>Bacillati</taxon>
        <taxon>Actinomycetota</taxon>
        <taxon>Actinomycetes</taxon>
        <taxon>Streptosporangiales</taxon>
        <taxon>Streptosporangiaceae</taxon>
        <taxon>Microbispora</taxon>
    </lineage>
</organism>
<feature type="chain" id="PRO_5021987809" description="Peptidase inhibitor family I36 protein" evidence="1">
    <location>
        <begin position="24"/>
        <end position="221"/>
    </location>
</feature>
<dbReference type="Proteomes" id="UP000316541">
    <property type="component" value="Unassembled WGS sequence"/>
</dbReference>
<accession>A0A544XJV3</accession>
<dbReference type="InterPro" id="IPR011024">
    <property type="entry name" value="G_crystallin-like"/>
</dbReference>
<keyword evidence="1" id="KW-0732">Signal</keyword>
<evidence type="ECO:0000256" key="1">
    <source>
        <dbReference type="SAM" id="SignalP"/>
    </source>
</evidence>
<evidence type="ECO:0008006" key="4">
    <source>
        <dbReference type="Google" id="ProtNLM"/>
    </source>
</evidence>
<dbReference type="Gene3D" id="2.60.20.10">
    <property type="entry name" value="Crystallins"/>
    <property type="match status" value="1"/>
</dbReference>